<sequence>MSEQPSTKKKYQHSHLTNIRYPYAKAWDKRNTYVEFELANVHFSTCNAIRRLMISRVNTVGFRTEPYTACDIEVKTNDTPLHNQFALHRTAMVPIHVTKPDSFNIDDYLFIIDVENNTNSIITITTEHFQIKQVSTNKMLSKEEVKKFFPPDPITGDYLILNKLRPKFFVPSKKVSREVVDEMNKDFNKLNTGEDIMRFHIEGKASISNGAENGHYSPVSCACYINTIDPEKATFARKEYINKENEIAKLKNVIPMTPEQLSRRFDLTEMARFFYTNDKEEANVFTFKIETVGAIPSLIIFHRAIDILKDKIATFVSNLIMKNEKVITIKASTNLNGGYEIIVQDEDDTLGNIIQSHLCLLYADYNLPKEKRKLKYIGYKRPHPLEKHIIFAVQGETENQEELLNDVLKPGCMEIVKMLNKIQNELEGTPQFINELKMIS</sequence>
<reference evidence="6" key="1">
    <citation type="journal article" date="2020" name="Nature">
        <title>Giant virus diversity and host interactions through global metagenomics.</title>
        <authorList>
            <person name="Schulz F."/>
            <person name="Roux S."/>
            <person name="Paez-Espino D."/>
            <person name="Jungbluth S."/>
            <person name="Walsh D.A."/>
            <person name="Denef V.J."/>
            <person name="McMahon K.D."/>
            <person name="Konstantinidis K.T."/>
            <person name="Eloe-Fadrosh E.A."/>
            <person name="Kyrpides N.C."/>
            <person name="Woyke T."/>
        </authorList>
    </citation>
    <scope>NUCLEOTIDE SEQUENCE</scope>
    <source>
        <strain evidence="6">GVMAG-M-3300009161-52</strain>
    </source>
</reference>
<evidence type="ECO:0000259" key="5">
    <source>
        <dbReference type="SMART" id="SM00662"/>
    </source>
</evidence>
<dbReference type="GO" id="GO:0000428">
    <property type="term" value="C:DNA-directed RNA polymerase complex"/>
    <property type="evidence" value="ECO:0007669"/>
    <property type="project" value="UniProtKB-KW"/>
</dbReference>
<proteinExistence type="predicted"/>
<dbReference type="GO" id="GO:0046983">
    <property type="term" value="F:protein dimerization activity"/>
    <property type="evidence" value="ECO:0007669"/>
    <property type="project" value="InterPro"/>
</dbReference>
<dbReference type="EMBL" id="MN738988">
    <property type="protein sequence ID" value="QHT34168.1"/>
    <property type="molecule type" value="Genomic_DNA"/>
</dbReference>
<keyword evidence="2" id="KW-0240">DNA-directed RNA polymerase</keyword>
<protein>
    <recommendedName>
        <fullName evidence="5">DNA-directed RNA polymerase RpoA/D/Rpb3-type domain-containing protein</fullName>
    </recommendedName>
</protein>
<dbReference type="InterPro" id="IPR050518">
    <property type="entry name" value="Rpo3/RPB3_RNA_Pol_subunit"/>
</dbReference>
<keyword evidence="3" id="KW-0946">Virion</keyword>
<evidence type="ECO:0000256" key="2">
    <source>
        <dbReference type="ARBA" id="ARBA00022478"/>
    </source>
</evidence>
<dbReference type="InterPro" id="IPR036603">
    <property type="entry name" value="RBP11-like"/>
</dbReference>
<comment type="subcellular location">
    <subcellularLocation>
        <location evidence="1">Virion</location>
    </subcellularLocation>
</comment>
<organism evidence="6">
    <name type="scientific">viral metagenome</name>
    <dbReference type="NCBI Taxonomy" id="1070528"/>
    <lineage>
        <taxon>unclassified sequences</taxon>
        <taxon>metagenomes</taxon>
        <taxon>organismal metagenomes</taxon>
    </lineage>
</organism>
<dbReference type="Pfam" id="PF13656">
    <property type="entry name" value="RNA_pol_L_2"/>
    <property type="match status" value="1"/>
</dbReference>
<evidence type="ECO:0000313" key="6">
    <source>
        <dbReference type="EMBL" id="QHT34168.1"/>
    </source>
</evidence>
<dbReference type="SMART" id="SM00662">
    <property type="entry name" value="RPOLD"/>
    <property type="match status" value="1"/>
</dbReference>
<dbReference type="AlphaFoldDB" id="A0A6C0EYQ5"/>
<accession>A0A6C0EYQ5</accession>
<dbReference type="SUPFAM" id="SSF55257">
    <property type="entry name" value="RBP11-like subunits of RNA polymerase"/>
    <property type="match status" value="2"/>
</dbReference>
<dbReference type="Gene3D" id="3.30.1360.10">
    <property type="entry name" value="RNA polymerase, RBP11-like subunit"/>
    <property type="match status" value="2"/>
</dbReference>
<dbReference type="InterPro" id="IPR036643">
    <property type="entry name" value="RNApol_insert_sf"/>
</dbReference>
<dbReference type="InterPro" id="IPR011263">
    <property type="entry name" value="DNA-dir_RNA_pol_RpoA/D/Rpb3"/>
</dbReference>
<feature type="domain" description="DNA-directed RNA polymerase RpoA/D/Rpb3-type" evidence="5">
    <location>
        <begin position="33"/>
        <end position="318"/>
    </location>
</feature>
<dbReference type="PANTHER" id="PTHR11800">
    <property type="entry name" value="DNA-DIRECTED RNA POLYMERASE"/>
    <property type="match status" value="1"/>
</dbReference>
<evidence type="ECO:0000256" key="1">
    <source>
        <dbReference type="ARBA" id="ARBA00004328"/>
    </source>
</evidence>
<dbReference type="Pfam" id="PF01193">
    <property type="entry name" value="RNA_pol_L"/>
    <property type="match status" value="1"/>
</dbReference>
<dbReference type="InterPro" id="IPR009025">
    <property type="entry name" value="RBP11-like_dimer"/>
</dbReference>
<keyword evidence="4" id="KW-0804">Transcription</keyword>
<name>A0A6C0EYQ5_9ZZZZ</name>
<dbReference type="GO" id="GO:0006351">
    <property type="term" value="P:DNA-templated transcription"/>
    <property type="evidence" value="ECO:0007669"/>
    <property type="project" value="InterPro"/>
</dbReference>
<evidence type="ECO:0000256" key="3">
    <source>
        <dbReference type="ARBA" id="ARBA00022844"/>
    </source>
</evidence>
<dbReference type="GO" id="GO:0044423">
    <property type="term" value="C:virion component"/>
    <property type="evidence" value="ECO:0007669"/>
    <property type="project" value="UniProtKB-KW"/>
</dbReference>
<dbReference type="Gene3D" id="2.170.120.12">
    <property type="entry name" value="DNA-directed RNA polymerase, insert domain"/>
    <property type="match status" value="1"/>
</dbReference>
<dbReference type="PANTHER" id="PTHR11800:SF2">
    <property type="entry name" value="DNA-DIRECTED RNA POLYMERASE II SUBUNIT RPB3"/>
    <property type="match status" value="1"/>
</dbReference>
<dbReference type="GO" id="GO:0003899">
    <property type="term" value="F:DNA-directed RNA polymerase activity"/>
    <property type="evidence" value="ECO:0007669"/>
    <property type="project" value="InterPro"/>
</dbReference>
<evidence type="ECO:0000256" key="4">
    <source>
        <dbReference type="ARBA" id="ARBA00023163"/>
    </source>
</evidence>